<dbReference type="FunFam" id="3.80.10.10:FF:000002">
    <property type="entry name" value="Slit guidance ligand 2"/>
    <property type="match status" value="1"/>
</dbReference>
<feature type="domain" description="EGF-like" evidence="14">
    <location>
        <begin position="1179"/>
        <end position="1216"/>
    </location>
</feature>
<keyword evidence="5" id="KW-0433">Leucine-rich repeat</keyword>
<dbReference type="InterPro" id="IPR000483">
    <property type="entry name" value="Cys-rich_flank_reg_C"/>
</dbReference>
<dbReference type="PROSITE" id="PS01185">
    <property type="entry name" value="CTCK_1"/>
    <property type="match status" value="1"/>
</dbReference>
<accession>A0AAN9T3U9</accession>
<dbReference type="FunFam" id="2.10.25.10:FF:000556">
    <property type="entry name" value="Blast:Protein slit"/>
    <property type="match status" value="1"/>
</dbReference>
<evidence type="ECO:0008006" key="17">
    <source>
        <dbReference type="Google" id="ProtNLM"/>
    </source>
</evidence>
<dbReference type="InterPro" id="IPR018097">
    <property type="entry name" value="EGF_Ca-bd_CS"/>
</dbReference>
<keyword evidence="10" id="KW-0325">Glycoprotein</keyword>
<dbReference type="SUPFAM" id="SSF52058">
    <property type="entry name" value="L domain-like"/>
    <property type="match status" value="3"/>
</dbReference>
<keyword evidence="9 11" id="KW-1015">Disulfide bond</keyword>
<feature type="domain" description="EGF-like" evidence="14">
    <location>
        <begin position="843"/>
        <end position="881"/>
    </location>
</feature>
<keyword evidence="4 11" id="KW-0245">EGF-like domain</keyword>
<dbReference type="InterPro" id="IPR013032">
    <property type="entry name" value="EGF-like_CS"/>
</dbReference>
<dbReference type="SMART" id="SM00369">
    <property type="entry name" value="LRR_TYP"/>
    <property type="match status" value="12"/>
</dbReference>
<dbReference type="SMART" id="SM00365">
    <property type="entry name" value="LRR_SD22"/>
    <property type="match status" value="9"/>
</dbReference>
<sequence>MPKIGKRSAQGLRKTECQDWTINNNNLSTLPDGLFQDLYRLRTLRILENNFKCDCRLAWLAKWLRKFPKLGQYTKCASPGHLKGQSVADLHEQEFKCSGVFDELSKDECANSENFCPSPCKCSDGIVDCREKMLTKVPSRLPEDTTELRLEQNQISEIPSKAFSNYKRLRRIDVSKNLIVKVAPDAFQGLKALTSLVMYGNKIKELGNGVFHGLTSLQLLLLNANEISCIRKDTFKDLHSLNLLSLYDNNIKSLVNGTFNTLKSIQTLHLARNPFICDCNLHWLAEYLHKNPIETSGAKCESPKRMQRRKIESLRDEKFKCSEEVYNENTHECGSEIACPAGCTCDGSVVDCSGLHLTEIPKDIPIQTTELLLGDNDITTIKSDGLIGRLPNLHKLDLKRNNIVKIEENAFEGASKLHELILSQNKLREISNKIFKGLHVLKILSLYDNLISCVMPGSFDMLSHLQSLNIQSNPFVCNCHLAWFAEWLRKKQLTDAHAKCSAPLSVKDSFLYELPSSQFKCSGDSGQGCLGENYCPPKCTCTGTVVQCSKANLTEIPRGIPTETSELQLMDNRIQNIERNSFQDLIRLERLDLSNNQITVLSNFTFANLTKLSTLIVSYNKLKCIEKNAFAGLKSLRIISLHGNDISMIPDGVFTDLHSITHLALGSNPLYCDCHLQWLAEWVKKDFVEPGIAKCAEPAYMKDKLILNTPVSAFQCKDPVKKEILSKCNPCVLSPCMNNAVCHLKMATEYVCNCPPGYHGKSCEYMIDACYGNPCKNGAACKLLEEGRFSCVCPAGFSGYRCEVNVDDCLHHKCENNATCVDLIESYECKCQQGFMGKLCQNKIPFCTKDYNPCQNGARCVDHFTHHTCECAVGFSGDNCTVNVDDCVNHLCQNGGMCIDGVNDYTCKCPRDFSGKFCEIEPMVAMLYPQTSPCQHHDCKNGICFQPKGSNDYICKCVPGYTGKRCEYLTGITFMHNKSYVELEPLHTKPEANVTVVFSTTQHNGVILYDGVSEHLAVELFNGRIRISYDVGNYPVSTMFSFETVSDGKYHVVELLAIKKNFTLRVDGGKARSIVNEGSRDYLKLTSPLFIGGIPDESGIEALNRWHLRNLTSFNGCMKEVWVNHKLVDFLNAIRQQKIAPGCSLYDEEGHGAGDDDDGDEYVKEHIMEDDEEDRGVENLDPCLNNKCKHGSQCVPQSPSDYMCKCAAGYSGKFCDQVATCKKEFAKEYYSENGCRSRKPIKVAKCEGGCGNGCCRPRKTKKRKVRLICNDGTRYTKDIDVPKRCVCTKKCI</sequence>
<evidence type="ECO:0000256" key="5">
    <source>
        <dbReference type="ARBA" id="ARBA00022614"/>
    </source>
</evidence>
<dbReference type="InterPro" id="IPR013320">
    <property type="entry name" value="ConA-like_dom_sf"/>
</dbReference>
<evidence type="ECO:0000256" key="3">
    <source>
        <dbReference type="ARBA" id="ARBA00022525"/>
    </source>
</evidence>
<comment type="caution">
    <text evidence="15">The sequence shown here is derived from an EMBL/GenBank/DDBJ whole genome shotgun (WGS) entry which is preliminary data.</text>
</comment>
<evidence type="ECO:0000256" key="7">
    <source>
        <dbReference type="ARBA" id="ARBA00022737"/>
    </source>
</evidence>
<dbReference type="SUPFAM" id="SSF57196">
    <property type="entry name" value="EGF/Laminin"/>
    <property type="match status" value="4"/>
</dbReference>
<evidence type="ECO:0000259" key="12">
    <source>
        <dbReference type="PROSITE" id="PS01225"/>
    </source>
</evidence>
<feature type="domain" description="EGF-like" evidence="14">
    <location>
        <begin position="766"/>
        <end position="803"/>
    </location>
</feature>
<dbReference type="InterPro" id="IPR051355">
    <property type="entry name" value="Notch/Slit_guidance"/>
</dbReference>
<dbReference type="PROSITE" id="PS51450">
    <property type="entry name" value="LRR"/>
    <property type="match status" value="3"/>
</dbReference>
<dbReference type="InterPro" id="IPR032675">
    <property type="entry name" value="LRR_dom_sf"/>
</dbReference>
<dbReference type="SMART" id="SM00082">
    <property type="entry name" value="LRRCT"/>
    <property type="match status" value="4"/>
</dbReference>
<dbReference type="Proteomes" id="UP001367676">
    <property type="component" value="Unassembled WGS sequence"/>
</dbReference>
<dbReference type="EMBL" id="JBBCAQ010000038">
    <property type="protein sequence ID" value="KAK7571951.1"/>
    <property type="molecule type" value="Genomic_DNA"/>
</dbReference>
<dbReference type="FunFam" id="2.10.25.10:FF:000045">
    <property type="entry name" value="Slit guidance ligand 2"/>
    <property type="match status" value="1"/>
</dbReference>
<keyword evidence="7" id="KW-0677">Repeat</keyword>
<dbReference type="SMART" id="SM00013">
    <property type="entry name" value="LRRNT"/>
    <property type="match status" value="3"/>
</dbReference>
<dbReference type="GO" id="GO:0005509">
    <property type="term" value="F:calcium ion binding"/>
    <property type="evidence" value="ECO:0007669"/>
    <property type="project" value="InterPro"/>
</dbReference>
<feature type="domain" description="EGF-like" evidence="14">
    <location>
        <begin position="805"/>
        <end position="841"/>
    </location>
</feature>
<dbReference type="FunFam" id="2.10.25.10:FF:000063">
    <property type="entry name" value="Slit guidance ligand 2"/>
    <property type="match status" value="1"/>
</dbReference>
<dbReference type="InterPro" id="IPR009030">
    <property type="entry name" value="Growth_fac_rcpt_cys_sf"/>
</dbReference>
<feature type="disulfide bond" evidence="11">
    <location>
        <begin position="1206"/>
        <end position="1215"/>
    </location>
</feature>
<evidence type="ECO:0000313" key="15">
    <source>
        <dbReference type="EMBL" id="KAK7571951.1"/>
    </source>
</evidence>
<feature type="domain" description="EGF-like" evidence="14">
    <location>
        <begin position="883"/>
        <end position="919"/>
    </location>
</feature>
<dbReference type="InterPro" id="IPR000372">
    <property type="entry name" value="LRRNT"/>
</dbReference>
<protein>
    <recommendedName>
        <fullName evidence="17">Protein slit</fullName>
    </recommendedName>
</protein>
<evidence type="ECO:0000256" key="4">
    <source>
        <dbReference type="ARBA" id="ARBA00022536"/>
    </source>
</evidence>
<evidence type="ECO:0000256" key="8">
    <source>
        <dbReference type="ARBA" id="ARBA00022902"/>
    </source>
</evidence>
<feature type="disulfide bond" evidence="11">
    <location>
        <begin position="934"/>
        <end position="944"/>
    </location>
</feature>
<dbReference type="FunFam" id="2.10.25.10:FF:000729">
    <property type="entry name" value="Blast:Protein slit"/>
    <property type="match status" value="1"/>
</dbReference>
<keyword evidence="3" id="KW-0964">Secreted</keyword>
<comment type="caution">
    <text evidence="11">Lacks conserved residue(s) required for the propagation of feature annotation.</text>
</comment>
<dbReference type="CDD" id="cd00054">
    <property type="entry name" value="EGF_CA"/>
    <property type="match status" value="6"/>
</dbReference>
<feature type="disulfide bond" evidence="11">
    <location>
        <begin position="754"/>
        <end position="763"/>
    </location>
</feature>
<dbReference type="GO" id="GO:0071944">
    <property type="term" value="C:cell periphery"/>
    <property type="evidence" value="ECO:0007669"/>
    <property type="project" value="UniProtKB-ARBA"/>
</dbReference>
<dbReference type="SMART" id="SM00181">
    <property type="entry name" value="EGF"/>
    <property type="match status" value="7"/>
</dbReference>
<dbReference type="GO" id="GO:0008201">
    <property type="term" value="F:heparin binding"/>
    <property type="evidence" value="ECO:0007669"/>
    <property type="project" value="TreeGrafter"/>
</dbReference>
<evidence type="ECO:0000256" key="10">
    <source>
        <dbReference type="ARBA" id="ARBA00023180"/>
    </source>
</evidence>
<dbReference type="SUPFAM" id="SSF57184">
    <property type="entry name" value="Growth factor receptor domain"/>
    <property type="match status" value="1"/>
</dbReference>
<dbReference type="PANTHER" id="PTHR45836:SF4">
    <property type="entry name" value="PROTEIN SLIT"/>
    <property type="match status" value="1"/>
</dbReference>
<dbReference type="InterPro" id="IPR001611">
    <property type="entry name" value="Leu-rich_rpt"/>
</dbReference>
<dbReference type="PROSITE" id="PS50025">
    <property type="entry name" value="LAM_G_DOMAIN"/>
    <property type="match status" value="1"/>
</dbReference>
<evidence type="ECO:0000259" key="14">
    <source>
        <dbReference type="PROSITE" id="PS50026"/>
    </source>
</evidence>
<dbReference type="PROSITE" id="PS00010">
    <property type="entry name" value="ASX_HYDROXYL"/>
    <property type="match status" value="2"/>
</dbReference>
<dbReference type="PROSITE" id="PS50026">
    <property type="entry name" value="EGF_3"/>
    <property type="match status" value="7"/>
</dbReference>
<dbReference type="PANTHER" id="PTHR45836">
    <property type="entry name" value="SLIT HOMOLOG"/>
    <property type="match status" value="1"/>
</dbReference>
<feature type="domain" description="EGF-like" evidence="14">
    <location>
        <begin position="930"/>
        <end position="967"/>
    </location>
</feature>
<dbReference type="Pfam" id="PF13855">
    <property type="entry name" value="LRR_8"/>
    <property type="match status" value="3"/>
</dbReference>
<dbReference type="PROSITE" id="PS01225">
    <property type="entry name" value="CTCK_2"/>
    <property type="match status" value="1"/>
</dbReference>
<dbReference type="FunFam" id="2.10.25.10:FF:000142">
    <property type="entry name" value="Crumbs cell polarity complex component 2"/>
    <property type="match status" value="1"/>
</dbReference>
<dbReference type="Pfam" id="PF00054">
    <property type="entry name" value="Laminin_G_1"/>
    <property type="match status" value="1"/>
</dbReference>
<dbReference type="PROSITE" id="PS00022">
    <property type="entry name" value="EGF_1"/>
    <property type="match status" value="7"/>
</dbReference>
<feature type="disulfide bond" evidence="11">
    <location>
        <begin position="957"/>
        <end position="966"/>
    </location>
</feature>
<dbReference type="GO" id="GO:0007411">
    <property type="term" value="P:axon guidance"/>
    <property type="evidence" value="ECO:0007669"/>
    <property type="project" value="TreeGrafter"/>
</dbReference>
<dbReference type="FunFam" id="3.80.10.10:FF:000004">
    <property type="entry name" value="Slit guidance ligand 2"/>
    <property type="match status" value="1"/>
</dbReference>
<feature type="disulfide bond" evidence="11">
    <location>
        <begin position="871"/>
        <end position="880"/>
    </location>
</feature>
<keyword evidence="8" id="KW-0524">Neurogenesis</keyword>
<dbReference type="SMART" id="SM00282">
    <property type="entry name" value="LamG"/>
    <property type="match status" value="1"/>
</dbReference>
<dbReference type="PROSITE" id="PS01187">
    <property type="entry name" value="EGF_CA"/>
    <property type="match status" value="2"/>
</dbReference>
<dbReference type="PROSITE" id="PS01186">
    <property type="entry name" value="EGF_2"/>
    <property type="match status" value="6"/>
</dbReference>
<feature type="domain" description="Laminin G" evidence="13">
    <location>
        <begin position="970"/>
        <end position="1143"/>
    </location>
</feature>
<comment type="subcellular location">
    <subcellularLocation>
        <location evidence="1">Secreted</location>
    </subcellularLocation>
</comment>
<dbReference type="InterPro" id="IPR001791">
    <property type="entry name" value="Laminin_G"/>
</dbReference>
<evidence type="ECO:0000256" key="11">
    <source>
        <dbReference type="PROSITE-ProRule" id="PRU00076"/>
    </source>
</evidence>
<evidence type="ECO:0000256" key="6">
    <source>
        <dbReference type="ARBA" id="ARBA00022729"/>
    </source>
</evidence>
<feature type="disulfide bond" evidence="11">
    <location>
        <begin position="831"/>
        <end position="840"/>
    </location>
</feature>
<dbReference type="InterPro" id="IPR000742">
    <property type="entry name" value="EGF"/>
</dbReference>
<dbReference type="Gene3D" id="2.60.120.200">
    <property type="match status" value="1"/>
</dbReference>
<dbReference type="Gene3D" id="2.10.25.10">
    <property type="entry name" value="Laminin"/>
    <property type="match status" value="7"/>
</dbReference>
<evidence type="ECO:0000256" key="9">
    <source>
        <dbReference type="ARBA" id="ARBA00023157"/>
    </source>
</evidence>
<dbReference type="GO" id="GO:0048513">
    <property type="term" value="P:animal organ development"/>
    <property type="evidence" value="ECO:0007669"/>
    <property type="project" value="UniProtKB-ARBA"/>
</dbReference>
<gene>
    <name evidence="15" type="ORF">V9T40_014423</name>
</gene>
<evidence type="ECO:0000313" key="16">
    <source>
        <dbReference type="Proteomes" id="UP001367676"/>
    </source>
</evidence>
<dbReference type="SUPFAM" id="SSF49899">
    <property type="entry name" value="Concanavalin A-like lectins/glucanases"/>
    <property type="match status" value="1"/>
</dbReference>
<evidence type="ECO:0000259" key="13">
    <source>
        <dbReference type="PROSITE" id="PS50025"/>
    </source>
</evidence>
<dbReference type="InterPro" id="IPR000152">
    <property type="entry name" value="EGF-type_Asp/Asn_hydroxyl_site"/>
</dbReference>
<dbReference type="InterPro" id="IPR003591">
    <property type="entry name" value="Leu-rich_rpt_typical-subtyp"/>
</dbReference>
<proteinExistence type="predicted"/>
<dbReference type="Pfam" id="PF00008">
    <property type="entry name" value="EGF"/>
    <property type="match status" value="6"/>
</dbReference>
<feature type="disulfide bond" evidence="11">
    <location>
        <begin position="909"/>
        <end position="918"/>
    </location>
</feature>
<organism evidence="15 16">
    <name type="scientific">Parthenolecanium corni</name>
    <dbReference type="NCBI Taxonomy" id="536013"/>
    <lineage>
        <taxon>Eukaryota</taxon>
        <taxon>Metazoa</taxon>
        <taxon>Ecdysozoa</taxon>
        <taxon>Arthropoda</taxon>
        <taxon>Hexapoda</taxon>
        <taxon>Insecta</taxon>
        <taxon>Pterygota</taxon>
        <taxon>Neoptera</taxon>
        <taxon>Paraneoptera</taxon>
        <taxon>Hemiptera</taxon>
        <taxon>Sternorrhyncha</taxon>
        <taxon>Coccoidea</taxon>
        <taxon>Coccidae</taxon>
        <taxon>Parthenolecanium</taxon>
    </lineage>
</organism>
<dbReference type="InterPro" id="IPR006207">
    <property type="entry name" value="Cys_knot_C"/>
</dbReference>
<reference evidence="15 16" key="1">
    <citation type="submission" date="2024-03" db="EMBL/GenBank/DDBJ databases">
        <title>Adaptation during the transition from Ophiocordyceps entomopathogen to insect associate is accompanied by gene loss and intensified selection.</title>
        <authorList>
            <person name="Ward C.M."/>
            <person name="Onetto C.A."/>
            <person name="Borneman A.R."/>
        </authorList>
    </citation>
    <scope>NUCLEOTIDE SEQUENCE [LARGE SCALE GENOMIC DNA]</scope>
    <source>
        <strain evidence="15">AWRI1</strain>
        <tissue evidence="15">Single Adult Female</tissue>
    </source>
</reference>
<feature type="domain" description="EGF-like" evidence="14">
    <location>
        <begin position="729"/>
        <end position="764"/>
    </location>
</feature>
<evidence type="ECO:0000256" key="1">
    <source>
        <dbReference type="ARBA" id="ARBA00004613"/>
    </source>
</evidence>
<dbReference type="Pfam" id="PF01463">
    <property type="entry name" value="LRRCT"/>
    <property type="match status" value="2"/>
</dbReference>
<dbReference type="Gene3D" id="3.80.10.10">
    <property type="entry name" value="Ribonuclease Inhibitor"/>
    <property type="match status" value="4"/>
</dbReference>
<keyword evidence="6" id="KW-0732">Signal</keyword>
<name>A0AAN9T3U9_9HEMI</name>
<dbReference type="CDD" id="cd00110">
    <property type="entry name" value="LamG"/>
    <property type="match status" value="1"/>
</dbReference>
<keyword evidence="16" id="KW-1185">Reference proteome</keyword>
<dbReference type="FunFam" id="3.80.10.10:FF:000770">
    <property type="entry name" value="Uncharacterized protein"/>
    <property type="match status" value="1"/>
</dbReference>
<dbReference type="Pfam" id="PF12661">
    <property type="entry name" value="hEGF"/>
    <property type="match status" value="1"/>
</dbReference>
<dbReference type="FunFam" id="2.60.120.200:FF:000134">
    <property type="entry name" value="Slit 2"/>
    <property type="match status" value="1"/>
</dbReference>
<feature type="disulfide bond" evidence="11">
    <location>
        <begin position="793"/>
        <end position="802"/>
    </location>
</feature>
<dbReference type="FunFam" id="2.10.25.10:FF:000054">
    <property type="entry name" value="Slit guidance ligand 2"/>
    <property type="match status" value="1"/>
</dbReference>
<feature type="domain" description="CTCK" evidence="12">
    <location>
        <begin position="1221"/>
        <end position="1292"/>
    </location>
</feature>
<dbReference type="SMART" id="SM00179">
    <property type="entry name" value="EGF_CA"/>
    <property type="match status" value="7"/>
</dbReference>
<dbReference type="SMART" id="SM00041">
    <property type="entry name" value="CT"/>
    <property type="match status" value="1"/>
</dbReference>
<dbReference type="GO" id="GO:0005576">
    <property type="term" value="C:extracellular region"/>
    <property type="evidence" value="ECO:0007669"/>
    <property type="project" value="UniProtKB-SubCell"/>
</dbReference>
<evidence type="ECO:0000256" key="2">
    <source>
        <dbReference type="ARBA" id="ARBA00022473"/>
    </source>
</evidence>
<keyword evidence="2" id="KW-0217">Developmental protein</keyword>
<dbReference type="GO" id="GO:0048495">
    <property type="term" value="F:Roundabout binding"/>
    <property type="evidence" value="ECO:0007669"/>
    <property type="project" value="TreeGrafter"/>
</dbReference>
<dbReference type="InterPro" id="IPR001881">
    <property type="entry name" value="EGF-like_Ca-bd_dom"/>
</dbReference>
<dbReference type="Pfam" id="PF01462">
    <property type="entry name" value="LRRNT"/>
    <property type="match status" value="3"/>
</dbReference>